<keyword evidence="1" id="KW-0472">Membrane</keyword>
<accession>A0A5B7HSG9</accession>
<evidence type="ECO:0008006" key="4">
    <source>
        <dbReference type="Google" id="ProtNLM"/>
    </source>
</evidence>
<name>A0A5B7HSG9_PORTR</name>
<reference evidence="2 3" key="1">
    <citation type="submission" date="2019-05" db="EMBL/GenBank/DDBJ databases">
        <title>Another draft genome of Portunus trituberculatus and its Hox gene families provides insights of decapod evolution.</title>
        <authorList>
            <person name="Jeong J.-H."/>
            <person name="Song I."/>
            <person name="Kim S."/>
            <person name="Choi T."/>
            <person name="Kim D."/>
            <person name="Ryu S."/>
            <person name="Kim W."/>
        </authorList>
    </citation>
    <scope>NUCLEOTIDE SEQUENCE [LARGE SCALE GENOMIC DNA]</scope>
    <source>
        <tissue evidence="2">Muscle</tissue>
    </source>
</reference>
<keyword evidence="1" id="KW-0812">Transmembrane</keyword>
<proteinExistence type="predicted"/>
<feature type="transmembrane region" description="Helical" evidence="1">
    <location>
        <begin position="18"/>
        <end position="36"/>
    </location>
</feature>
<comment type="caution">
    <text evidence="2">The sequence shown here is derived from an EMBL/GenBank/DDBJ whole genome shotgun (WGS) entry which is preliminary data.</text>
</comment>
<protein>
    <recommendedName>
        <fullName evidence="4">Transmembrane protein</fullName>
    </recommendedName>
</protein>
<organism evidence="2 3">
    <name type="scientific">Portunus trituberculatus</name>
    <name type="common">Swimming crab</name>
    <name type="synonym">Neptunus trituberculatus</name>
    <dbReference type="NCBI Taxonomy" id="210409"/>
    <lineage>
        <taxon>Eukaryota</taxon>
        <taxon>Metazoa</taxon>
        <taxon>Ecdysozoa</taxon>
        <taxon>Arthropoda</taxon>
        <taxon>Crustacea</taxon>
        <taxon>Multicrustacea</taxon>
        <taxon>Malacostraca</taxon>
        <taxon>Eumalacostraca</taxon>
        <taxon>Eucarida</taxon>
        <taxon>Decapoda</taxon>
        <taxon>Pleocyemata</taxon>
        <taxon>Brachyura</taxon>
        <taxon>Eubrachyura</taxon>
        <taxon>Portunoidea</taxon>
        <taxon>Portunidae</taxon>
        <taxon>Portuninae</taxon>
        <taxon>Portunus</taxon>
    </lineage>
</organism>
<sequence length="94" mass="10716">MPSVTFSDPTPPDPASPYYTRIPLTLIPLLMTSPSLRQRRRANTEERDADPCLRFRKQFPRVLIVVIFFHAFLAPAVVLCLCVAWLCGCLVVWL</sequence>
<evidence type="ECO:0000313" key="3">
    <source>
        <dbReference type="Proteomes" id="UP000324222"/>
    </source>
</evidence>
<evidence type="ECO:0000256" key="1">
    <source>
        <dbReference type="SAM" id="Phobius"/>
    </source>
</evidence>
<feature type="transmembrane region" description="Helical" evidence="1">
    <location>
        <begin position="62"/>
        <end position="93"/>
    </location>
</feature>
<dbReference type="AlphaFoldDB" id="A0A5B7HSG9"/>
<dbReference type="EMBL" id="VSRR010033213">
    <property type="protein sequence ID" value="MPC71618.1"/>
    <property type="molecule type" value="Genomic_DNA"/>
</dbReference>
<evidence type="ECO:0000313" key="2">
    <source>
        <dbReference type="EMBL" id="MPC71618.1"/>
    </source>
</evidence>
<keyword evidence="1" id="KW-1133">Transmembrane helix</keyword>
<keyword evidence="3" id="KW-1185">Reference proteome</keyword>
<gene>
    <name evidence="2" type="ORF">E2C01_065902</name>
</gene>
<dbReference type="Proteomes" id="UP000324222">
    <property type="component" value="Unassembled WGS sequence"/>
</dbReference>